<dbReference type="AlphaFoldDB" id="A0AAE8NLA2"/>
<dbReference type="EMBL" id="UARD01000054">
    <property type="protein sequence ID" value="SQA59316.1"/>
    <property type="molecule type" value="Genomic_DNA"/>
</dbReference>
<name>A0AAE8NLA2_BURCE</name>
<dbReference type="Proteomes" id="UP000250416">
    <property type="component" value="Unassembled WGS sequence"/>
</dbReference>
<proteinExistence type="predicted"/>
<evidence type="ECO:0000313" key="2">
    <source>
        <dbReference type="Proteomes" id="UP000250416"/>
    </source>
</evidence>
<reference evidence="1 2" key="1">
    <citation type="submission" date="2018-06" db="EMBL/GenBank/DDBJ databases">
        <authorList>
            <consortium name="Pathogen Informatics"/>
            <person name="Doyle S."/>
        </authorList>
    </citation>
    <scope>NUCLEOTIDE SEQUENCE [LARGE SCALE GENOMIC DNA]</scope>
    <source>
        <strain evidence="1 2">NCTC10661</strain>
    </source>
</reference>
<comment type="caution">
    <text evidence="1">The sequence shown here is derived from an EMBL/GenBank/DDBJ whole genome shotgun (WGS) entry which is preliminary data.</text>
</comment>
<evidence type="ECO:0000313" key="1">
    <source>
        <dbReference type="EMBL" id="SQA59316.1"/>
    </source>
</evidence>
<protein>
    <submittedName>
        <fullName evidence="1">Uncharacterized protein</fullName>
    </submittedName>
</protein>
<gene>
    <name evidence="1" type="ORF">NCTC10661_06707</name>
</gene>
<sequence>MTAERATIATAARLTDRPRSHSAIAETAACLVLSRAGWPVCVPSTAHRQRWIGTFRAGLLADAHLLRTRAPPQMHYAAQCI</sequence>
<accession>A0AAE8NLA2</accession>
<organism evidence="1 2">
    <name type="scientific">Burkholderia cepacia</name>
    <name type="common">Pseudomonas cepacia</name>
    <dbReference type="NCBI Taxonomy" id="292"/>
    <lineage>
        <taxon>Bacteria</taxon>
        <taxon>Pseudomonadati</taxon>
        <taxon>Pseudomonadota</taxon>
        <taxon>Betaproteobacteria</taxon>
        <taxon>Burkholderiales</taxon>
        <taxon>Burkholderiaceae</taxon>
        <taxon>Burkholderia</taxon>
        <taxon>Burkholderia cepacia complex</taxon>
    </lineage>
</organism>